<dbReference type="EMBL" id="JBHSUA010000018">
    <property type="protein sequence ID" value="MFC6396996.1"/>
    <property type="molecule type" value="Genomic_DNA"/>
</dbReference>
<sequence>MCAADQTLDLSPYESVLLISFGGPEAPDEVVPFLQNVTRGSGIPVERLEQVGEHYFGFGGKSPINDQNQLLLGALTDELRARGCELPIHWGNRNWRPFIADALAEATAAGEQRLLMVTTSAYPSYSGCRQYRENLAAEPAVAEGRVSVDRIGNYALDEGFVAANAESLRAALDELPGARVVFVTHSIPTPMNDNSGPSGNAYLDWHRQVATRVLAEAGHEDDHDLVFCSRSGRPSDPWLEPDVNDHLEELKAAGIDRVVLAPIGFISDHMEVIYDLDTQARETCDRLGIQMVRAATVGTHHAFVSALVERMARRAALARGEITDPGCGGECMACPGATCCPNLRVPTKPAID</sequence>
<keyword evidence="7" id="KW-0963">Cytoplasm</keyword>
<organism evidence="9 10">
    <name type="scientific">Luteococcus sanguinis</name>
    <dbReference type="NCBI Taxonomy" id="174038"/>
    <lineage>
        <taxon>Bacteria</taxon>
        <taxon>Bacillati</taxon>
        <taxon>Actinomycetota</taxon>
        <taxon>Actinomycetes</taxon>
        <taxon>Propionibacteriales</taxon>
        <taxon>Propionibacteriaceae</taxon>
        <taxon>Luteococcus</taxon>
    </lineage>
</organism>
<dbReference type="RefSeq" id="WP_343884805.1">
    <property type="nucleotide sequence ID" value="NZ_BAAAKI010000003.1"/>
</dbReference>
<comment type="catalytic activity">
    <reaction evidence="6">
        <text>Fe-coproporphyrin III + 2 H(+) = coproporphyrin III + Fe(2+)</text>
        <dbReference type="Rhea" id="RHEA:49572"/>
        <dbReference type="ChEBI" id="CHEBI:15378"/>
        <dbReference type="ChEBI" id="CHEBI:29033"/>
        <dbReference type="ChEBI" id="CHEBI:68438"/>
        <dbReference type="ChEBI" id="CHEBI:131725"/>
        <dbReference type="EC" id="4.99.1.9"/>
    </reaction>
    <physiologicalReaction direction="right-to-left" evidence="6">
        <dbReference type="Rhea" id="RHEA:49574"/>
    </physiologicalReaction>
</comment>
<comment type="caution">
    <text evidence="9">The sequence shown here is derived from an EMBL/GenBank/DDBJ whole genome shotgun (WGS) entry which is preliminary data.</text>
</comment>
<feature type="binding site" evidence="7">
    <location>
        <position position="185"/>
    </location>
    <ligand>
        <name>Fe(2+)</name>
        <dbReference type="ChEBI" id="CHEBI:29033"/>
    </ligand>
</feature>
<keyword evidence="3 7" id="KW-0350">Heme biosynthesis</keyword>
<evidence type="ECO:0000256" key="6">
    <source>
        <dbReference type="ARBA" id="ARBA00024536"/>
    </source>
</evidence>
<dbReference type="PANTHER" id="PTHR11108">
    <property type="entry name" value="FERROCHELATASE"/>
    <property type="match status" value="1"/>
</dbReference>
<feature type="binding site" evidence="7">
    <location>
        <position position="131"/>
    </location>
    <ligand>
        <name>Fe-coproporphyrin III</name>
        <dbReference type="ChEBI" id="CHEBI:68438"/>
    </ligand>
</feature>
<evidence type="ECO:0000256" key="3">
    <source>
        <dbReference type="ARBA" id="ARBA00023133"/>
    </source>
</evidence>
<protein>
    <recommendedName>
        <fullName evidence="7">Coproporphyrin III ferrochelatase</fullName>
        <ecNumber evidence="7">4.99.1.9</ecNumber>
    </recommendedName>
</protein>
<dbReference type="HAMAP" id="MF_00323">
    <property type="entry name" value="Ferrochelatase"/>
    <property type="match status" value="1"/>
</dbReference>
<dbReference type="EC" id="4.99.1.9" evidence="7"/>
<comment type="caution">
    <text evidence="7">Lacks conserved residue(s) required for the propagation of feature annotation.</text>
</comment>
<evidence type="ECO:0000256" key="8">
    <source>
        <dbReference type="RuleBase" id="RU004185"/>
    </source>
</evidence>
<evidence type="ECO:0000313" key="10">
    <source>
        <dbReference type="Proteomes" id="UP001596266"/>
    </source>
</evidence>
<dbReference type="PANTHER" id="PTHR11108:SF1">
    <property type="entry name" value="FERROCHELATASE, MITOCHONDRIAL"/>
    <property type="match status" value="1"/>
</dbReference>
<comment type="subcellular location">
    <subcellularLocation>
        <location evidence="7">Cytoplasm</location>
    </subcellularLocation>
</comment>
<keyword evidence="7" id="KW-0479">Metal-binding</keyword>
<evidence type="ECO:0000256" key="1">
    <source>
        <dbReference type="ARBA" id="ARBA00004744"/>
    </source>
</evidence>
<evidence type="ECO:0000313" key="9">
    <source>
        <dbReference type="EMBL" id="MFC6396996.1"/>
    </source>
</evidence>
<evidence type="ECO:0000256" key="5">
    <source>
        <dbReference type="ARBA" id="ARBA00023244"/>
    </source>
</evidence>
<dbReference type="SUPFAM" id="SSF53800">
    <property type="entry name" value="Chelatase"/>
    <property type="match status" value="1"/>
</dbReference>
<dbReference type="InterPro" id="IPR001015">
    <property type="entry name" value="Ferrochelatase"/>
</dbReference>
<feature type="binding site" evidence="7">
    <location>
        <position position="271"/>
    </location>
    <ligand>
        <name>Fe(2+)</name>
        <dbReference type="ChEBI" id="CHEBI:29033"/>
    </ligand>
</feature>
<comment type="pathway">
    <text evidence="1 7">Porphyrin-containing compound metabolism; protoheme biosynthesis.</text>
</comment>
<comment type="function">
    <text evidence="7">Involved in coproporphyrin-dependent heme b biosynthesis. Catalyzes the insertion of ferrous iron into coproporphyrin III to form Fe-coproporphyrin III.</text>
</comment>
<evidence type="ECO:0000256" key="7">
    <source>
        <dbReference type="HAMAP-Rule" id="MF_00323"/>
    </source>
</evidence>
<evidence type="ECO:0000256" key="4">
    <source>
        <dbReference type="ARBA" id="ARBA00023239"/>
    </source>
</evidence>
<evidence type="ECO:0000256" key="2">
    <source>
        <dbReference type="ARBA" id="ARBA00023004"/>
    </source>
</evidence>
<reference evidence="10" key="1">
    <citation type="journal article" date="2019" name="Int. J. Syst. Evol. Microbiol.">
        <title>The Global Catalogue of Microorganisms (GCM) 10K type strain sequencing project: providing services to taxonomists for standard genome sequencing and annotation.</title>
        <authorList>
            <consortium name="The Broad Institute Genomics Platform"/>
            <consortium name="The Broad Institute Genome Sequencing Center for Infectious Disease"/>
            <person name="Wu L."/>
            <person name="Ma J."/>
        </authorList>
    </citation>
    <scope>NUCLEOTIDE SEQUENCE [LARGE SCALE GENOMIC DNA]</scope>
    <source>
        <strain evidence="10">CGMCC 1.15277</strain>
    </source>
</reference>
<gene>
    <name evidence="7" type="primary">cpfC</name>
    <name evidence="9" type="ORF">ACFP57_08390</name>
</gene>
<keyword evidence="2 7" id="KW-0408">Iron</keyword>
<accession>A0ABW1X1I1</accession>
<dbReference type="Pfam" id="PF00762">
    <property type="entry name" value="Ferrochelatase"/>
    <property type="match status" value="1"/>
</dbReference>
<keyword evidence="4 7" id="KW-0456">Lyase</keyword>
<dbReference type="CDD" id="cd03411">
    <property type="entry name" value="Ferrochelatase_N"/>
    <property type="match status" value="1"/>
</dbReference>
<dbReference type="InterPro" id="IPR033659">
    <property type="entry name" value="Ferrochelatase_N"/>
</dbReference>
<keyword evidence="5 7" id="KW-0627">Porphyrin biosynthesis</keyword>
<comment type="similarity">
    <text evidence="7 8">Belongs to the ferrochelatase family.</text>
</comment>
<keyword evidence="10" id="KW-1185">Reference proteome</keyword>
<dbReference type="Proteomes" id="UP001596266">
    <property type="component" value="Unassembled WGS sequence"/>
</dbReference>
<dbReference type="Gene3D" id="3.40.50.1400">
    <property type="match status" value="2"/>
</dbReference>
<proteinExistence type="inferred from homology"/>
<dbReference type="CDD" id="cd00419">
    <property type="entry name" value="Ferrochelatase_C"/>
    <property type="match status" value="1"/>
</dbReference>
<feature type="binding site" evidence="7">
    <location>
        <position position="62"/>
    </location>
    <ligand>
        <name>Fe-coproporphyrin III</name>
        <dbReference type="ChEBI" id="CHEBI:68438"/>
    </ligand>
</feature>
<dbReference type="InterPro" id="IPR033644">
    <property type="entry name" value="Ferrochelatase_C"/>
</dbReference>
<name>A0ABW1X1I1_9ACTN</name>